<feature type="domain" description="Doubled CXXCH motif" evidence="3">
    <location>
        <begin position="514"/>
        <end position="550"/>
    </location>
</feature>
<proteinExistence type="predicted"/>
<name>A0A953JE65_9BACT</name>
<dbReference type="SUPFAM" id="SSF49464">
    <property type="entry name" value="Carboxypeptidase regulatory domain-like"/>
    <property type="match status" value="1"/>
</dbReference>
<gene>
    <name evidence="4" type="ORF">K8I29_15005</name>
</gene>
<dbReference type="Proteomes" id="UP000705867">
    <property type="component" value="Unassembled WGS sequence"/>
</dbReference>
<dbReference type="PANTHER" id="PTHR35038">
    <property type="entry name" value="DISSIMILATORY SULFITE REDUCTASE SIRA"/>
    <property type="match status" value="1"/>
</dbReference>
<evidence type="ECO:0000256" key="2">
    <source>
        <dbReference type="SAM" id="SignalP"/>
    </source>
</evidence>
<comment type="caution">
    <text evidence="4">The sequence shown here is derived from an EMBL/GenBank/DDBJ whole genome shotgun (WGS) entry which is preliminary data.</text>
</comment>
<dbReference type="Gene3D" id="1.10.1130.10">
    <property type="entry name" value="Flavocytochrome C3, Chain A"/>
    <property type="match status" value="2"/>
</dbReference>
<feature type="signal peptide" evidence="2">
    <location>
        <begin position="1"/>
        <end position="24"/>
    </location>
</feature>
<evidence type="ECO:0000256" key="1">
    <source>
        <dbReference type="ARBA" id="ARBA00022729"/>
    </source>
</evidence>
<dbReference type="SUPFAM" id="SSF48695">
    <property type="entry name" value="Multiheme cytochromes"/>
    <property type="match status" value="1"/>
</dbReference>
<dbReference type="Pfam" id="PF09699">
    <property type="entry name" value="Paired_CXXCH_1"/>
    <property type="match status" value="1"/>
</dbReference>
<dbReference type="InterPro" id="IPR008969">
    <property type="entry name" value="CarboxyPept-like_regulatory"/>
</dbReference>
<dbReference type="AlphaFoldDB" id="A0A953JE65"/>
<accession>A0A953JE65</accession>
<evidence type="ECO:0000259" key="3">
    <source>
        <dbReference type="Pfam" id="PF09699"/>
    </source>
</evidence>
<keyword evidence="1 2" id="KW-0732">Signal</keyword>
<dbReference type="InterPro" id="IPR036280">
    <property type="entry name" value="Multihaem_cyt_sf"/>
</dbReference>
<evidence type="ECO:0000313" key="4">
    <source>
        <dbReference type="EMBL" id="MBZ0157505.1"/>
    </source>
</evidence>
<reference evidence="4" key="2">
    <citation type="submission" date="2021-08" db="EMBL/GenBank/DDBJ databases">
        <authorList>
            <person name="Dalcin Martins P."/>
        </authorList>
    </citation>
    <scope>NUCLEOTIDE SEQUENCE</scope>
    <source>
        <strain evidence="4">MAG_39</strain>
    </source>
</reference>
<feature type="chain" id="PRO_5038133276" evidence="2">
    <location>
        <begin position="25"/>
        <end position="644"/>
    </location>
</feature>
<dbReference type="PANTHER" id="PTHR35038:SF8">
    <property type="entry name" value="C-TYPE POLYHEME CYTOCHROME OMCC"/>
    <property type="match status" value="1"/>
</dbReference>
<organism evidence="4 5">
    <name type="scientific">Candidatus Nitrobium versatile</name>
    <dbReference type="NCBI Taxonomy" id="2884831"/>
    <lineage>
        <taxon>Bacteria</taxon>
        <taxon>Pseudomonadati</taxon>
        <taxon>Nitrospirota</taxon>
        <taxon>Nitrospiria</taxon>
        <taxon>Nitrospirales</taxon>
        <taxon>Nitrospiraceae</taxon>
        <taxon>Candidatus Nitrobium</taxon>
    </lineage>
</organism>
<protein>
    <submittedName>
        <fullName evidence="4">NapC/NirT family cytochrome c</fullName>
    </submittedName>
</protein>
<sequence length="644" mass="70694">MKTKIVFFLTLFCTATLLLYGAKAEEKKAGSAAVKGVVQDKSGQTVANATVYLVPAADVEAMRKVPITEIKEDSPNDEPMEDNLAVNRDNYRKGITNAKGEFTISGVPDARYFLYVEPSDGEHLPGGDMANKSVSVAEMTSKPLKILVSGKIPQNAKYVGSSKCLSCHTGYAFEKKTLHKLGISVVGKPSGLQDYSRFPHFNDGLNKLMAGKKFYFYGFDKSRGFDKYMISEKMPSDASSVSFSATFFKDADGELKFKIENMKDPSDAPRTYVVEMTYGGGLYKQRYLYRVGNAHPPVGDAHFPFLQYNPTGDESYNDRTRKPWRDYHGDWLFNETTKKLTDPPKKKSFEIECASCHFTGYSLTLTTGGGFVAGAVNDPNGELDIDGDGTPNELNIGCEVCHGPGSAHVASPANKKAATIVSPGKLAAERATVICNQCHSRPQGYLKNDQPVSRENRMLIPGITRNEYLANHTTREDAAQKDFWGDKIHSKSHHQQGTDLVRSKKYINGKQTMTCINCHDPHGKSEVKHQLKAPVRDEKNTLCASCHQNASDMGAHTAKAVGAAHEGQIFCVDCHVPKTMQTGAGLGKGLVRKDGKNYWMNDITSHIFDVPRKNNVGVKGIEPGKAMPTPYTNACGKCHNVDNL</sequence>
<dbReference type="EMBL" id="JAIOIV010000118">
    <property type="protein sequence ID" value="MBZ0157505.1"/>
    <property type="molecule type" value="Genomic_DNA"/>
</dbReference>
<evidence type="ECO:0000313" key="5">
    <source>
        <dbReference type="Proteomes" id="UP000705867"/>
    </source>
</evidence>
<dbReference type="InterPro" id="IPR010177">
    <property type="entry name" value="Paired_CXXCH_1"/>
</dbReference>
<reference evidence="4" key="1">
    <citation type="journal article" date="2021" name="bioRxiv">
        <title>Unraveling nitrogen, sulfur and carbon metabolic pathways and microbial community transcriptional responses to substrate deprivation and toxicity stresses in a bioreactor mimicking anoxic brackish coastal sediment conditions.</title>
        <authorList>
            <person name="Martins P.D."/>
            <person name="Echeveste M.J."/>
            <person name="Arshad A."/>
            <person name="Kurth J."/>
            <person name="Ouboter H."/>
            <person name="Jetten M.S.M."/>
            <person name="Welte C.U."/>
        </authorList>
    </citation>
    <scope>NUCLEOTIDE SEQUENCE</scope>
    <source>
        <strain evidence="4">MAG_39</strain>
    </source>
</reference>
<dbReference type="InterPro" id="IPR051829">
    <property type="entry name" value="Multiheme_Cytochr_ET"/>
</dbReference>